<dbReference type="InterPro" id="IPR050509">
    <property type="entry name" value="CoA-transferase_III"/>
</dbReference>
<evidence type="ECO:0000313" key="5">
    <source>
        <dbReference type="Proteomes" id="UP000243015"/>
    </source>
</evidence>
<feature type="coiled-coil region" evidence="2">
    <location>
        <begin position="650"/>
        <end position="684"/>
    </location>
</feature>
<dbReference type="Pfam" id="PF02515">
    <property type="entry name" value="CoA_transf_3"/>
    <property type="match status" value="1"/>
</dbReference>
<dbReference type="Proteomes" id="UP000243015">
    <property type="component" value="Unassembled WGS sequence"/>
</dbReference>
<comment type="caution">
    <text evidence="4">The sequence shown here is derived from an EMBL/GenBank/DDBJ whole genome shotgun (WGS) entry which is preliminary data.</text>
</comment>
<sequence length="1169" mass="130293">MANRFSSPCPTSHDTPGQSGLFASPSGSAIPRRKSLPHLRTKRKSISNTNPQSPLNHTSPYISRKSRIPVRESPKKMTNNNNSDSEVDLSEYTFDLNKLPGELVSIGKEDGEKKHKIQEDGNNPSSDIEGPEDFTLNMVDLLKNADLEDTQRTQVQVKGEGSKAKADASGEDKKEAVDEQNDRHDPEGPTRVTGLPDYTQLEHTMETSTPAHFLWRDINESLQNTSISKRQTSPSGNINEAGDVKETSVIYTPGRKSAPATPTVDLSRMDDTINSQQGDQTLCAAQQICQLELDLEAKTRRIREMEAKLTEEASLRKEIDEQKQQLQRRDEMNKLTDAELNELRKTKSELEQARSDVASLNSKESTLRGNLKDKTKQLRDAEKKLEEARSAHKRHSEEISAELKQTKQDCEKKLGGVYSLKYQLTSVTRERDSIQKTSEDLEKAVENLKAQLESTESQKAEEAAESLARLREIQKFAGELALPALGKPFFEIVALLREHVKNLSEKSLEEQKQRSKESEDAQKELQKLLKKANGAARLEARKAELYRDRLTETSSKIESVKNENTELLERIAVLTCDNAKLKKRATETTQEHDQALEALRKLRAEAEESHKSQIAKLKSSHSEQLAKYRNNTQGPSSELQARLAASKNRESVLTAELKAEQAAKERLEKDMTRMEAEIAHHHMTQKRLEAIIKANTSAAKKIDSKIVEIMREREDVWKSRVDELTRDNDKLGRILSIIGFHLDARDIYLGSCGRLARAPVRVRLSDRESQAVKERTDSQGIRVVELAGLAPGPFAGLMLSDYGASVVRIDRPHPNAHSQSKPVPPPTFDALTRHKRSISLDLKNPASKAVLLSLLSKADVLIDPYRPGVLEKLGLCPTTVLLKHNPRLIIARMTGFRRDGKYKDMAGHDINYIAVSGALSLLGREGQKPYAPGNILGDFAGGGAVCFQGILLALLARQATGRGQVVNANMVDGSAYLATFPRLARQTPMWDGPRGSNVLDGGCPYYDTYETKDKGRYFAVGALEPQFYSALLDRLGLREEEVFPLGSSMDRQDKENWPYMRAVFARKFRERTRSEWEAIFDGTDACATPVLTMDELEEAGYDQRPVVGLSDTPGLDIRPDDGGWSGGGIHPGSGGEETLKDWLGWQAGRDYEVHNGGLVKVKVVARTKL</sequence>
<name>A0A178F747_TRIRU</name>
<evidence type="ECO:0008006" key="6">
    <source>
        <dbReference type="Google" id="ProtNLM"/>
    </source>
</evidence>
<feature type="compositionally biased region" description="Basic and acidic residues" evidence="3">
    <location>
        <begin position="370"/>
        <end position="398"/>
    </location>
</feature>
<feature type="compositionally biased region" description="Basic residues" evidence="3">
    <location>
        <begin position="31"/>
        <end position="45"/>
    </location>
</feature>
<feature type="compositionally biased region" description="Basic and acidic residues" evidence="3">
    <location>
        <begin position="107"/>
        <end position="119"/>
    </location>
</feature>
<dbReference type="GO" id="GO:0003824">
    <property type="term" value="F:catalytic activity"/>
    <property type="evidence" value="ECO:0007669"/>
    <property type="project" value="InterPro"/>
</dbReference>
<dbReference type="InterPro" id="IPR023606">
    <property type="entry name" value="CoA-Trfase_III_dom_1_sf"/>
</dbReference>
<evidence type="ECO:0000313" key="4">
    <source>
        <dbReference type="EMBL" id="OAL67297.1"/>
    </source>
</evidence>
<comment type="similarity">
    <text evidence="1">Belongs to the CoA-transferase III family.</text>
</comment>
<keyword evidence="2" id="KW-0175">Coiled coil</keyword>
<dbReference type="EMBL" id="LHPM01000010">
    <property type="protein sequence ID" value="OAL67297.1"/>
    <property type="molecule type" value="Genomic_DNA"/>
</dbReference>
<feature type="compositionally biased region" description="Polar residues" evidence="3">
    <location>
        <begin position="46"/>
        <end position="61"/>
    </location>
</feature>
<dbReference type="Gene3D" id="3.30.1540.10">
    <property type="entry name" value="formyl-coa transferase, domain 3"/>
    <property type="match status" value="1"/>
</dbReference>
<reference evidence="4 5" key="1">
    <citation type="submission" date="2016-05" db="EMBL/GenBank/DDBJ databases">
        <title>Genome sequencing of Trichophyton rubrum CMCC(F)T1i isolated from hair.</title>
        <authorList>
            <person name="Zhan P."/>
            <person name="Tao Y."/>
            <person name="Liu W."/>
        </authorList>
    </citation>
    <scope>NUCLEOTIDE SEQUENCE [LARGE SCALE GENOMIC DNA]</scope>
    <source>
        <strain evidence="5">CMCC(F)T1i</strain>
    </source>
</reference>
<feature type="region of interest" description="Disordered" evidence="3">
    <location>
        <begin position="607"/>
        <end position="645"/>
    </location>
</feature>
<dbReference type="Gene3D" id="3.40.50.10540">
    <property type="entry name" value="Crotonobetainyl-coa:carnitine coa-transferase, domain 1"/>
    <property type="match status" value="1"/>
</dbReference>
<protein>
    <recommendedName>
        <fullName evidence="6">Alpha-methylacyl-CoA racemase</fullName>
    </recommendedName>
</protein>
<feature type="region of interest" description="Disordered" evidence="3">
    <location>
        <begin position="346"/>
        <end position="398"/>
    </location>
</feature>
<feature type="compositionally biased region" description="Polar residues" evidence="3">
    <location>
        <begin position="1"/>
        <end position="18"/>
    </location>
</feature>
<evidence type="ECO:0000256" key="2">
    <source>
        <dbReference type="SAM" id="Coils"/>
    </source>
</evidence>
<feature type="region of interest" description="Disordered" evidence="3">
    <location>
        <begin position="1"/>
        <end position="88"/>
    </location>
</feature>
<accession>A0A178F747</accession>
<dbReference type="SUPFAM" id="SSF89796">
    <property type="entry name" value="CoA-transferase family III (CaiB/BaiF)"/>
    <property type="match status" value="1"/>
</dbReference>
<feature type="compositionally biased region" description="Polar residues" evidence="3">
    <location>
        <begin position="358"/>
        <end position="368"/>
    </location>
</feature>
<organism evidence="4 5">
    <name type="scientific">Trichophyton rubrum</name>
    <name type="common">Athlete's foot fungus</name>
    <name type="synonym">Epidermophyton rubrum</name>
    <dbReference type="NCBI Taxonomy" id="5551"/>
    <lineage>
        <taxon>Eukaryota</taxon>
        <taxon>Fungi</taxon>
        <taxon>Dikarya</taxon>
        <taxon>Ascomycota</taxon>
        <taxon>Pezizomycotina</taxon>
        <taxon>Eurotiomycetes</taxon>
        <taxon>Eurotiomycetidae</taxon>
        <taxon>Onygenales</taxon>
        <taxon>Arthrodermataceae</taxon>
        <taxon>Trichophyton</taxon>
    </lineage>
</organism>
<feature type="region of interest" description="Disordered" evidence="3">
    <location>
        <begin position="106"/>
        <end position="132"/>
    </location>
</feature>
<dbReference type="PANTHER" id="PTHR48228:SF5">
    <property type="entry name" value="ALPHA-METHYLACYL-COA RACEMASE"/>
    <property type="match status" value="1"/>
</dbReference>
<dbReference type="InterPro" id="IPR044855">
    <property type="entry name" value="CoA-Trfase_III_dom3_sf"/>
</dbReference>
<feature type="compositionally biased region" description="Basic and acidic residues" evidence="3">
    <location>
        <begin position="160"/>
        <end position="188"/>
    </location>
</feature>
<evidence type="ECO:0000256" key="3">
    <source>
        <dbReference type="SAM" id="MobiDB-lite"/>
    </source>
</evidence>
<dbReference type="AlphaFoldDB" id="A0A178F747"/>
<dbReference type="VEuPathDB" id="FungiDB:TERG_07721"/>
<feature type="compositionally biased region" description="Polar residues" evidence="3">
    <location>
        <begin position="629"/>
        <end position="639"/>
    </location>
</feature>
<dbReference type="PANTHER" id="PTHR48228">
    <property type="entry name" value="SUCCINYL-COA--D-CITRAMALATE COA-TRANSFERASE"/>
    <property type="match status" value="1"/>
</dbReference>
<dbReference type="InterPro" id="IPR003673">
    <property type="entry name" value="CoA-Trfase_fam_III"/>
</dbReference>
<evidence type="ECO:0000256" key="1">
    <source>
        <dbReference type="ARBA" id="ARBA00008383"/>
    </source>
</evidence>
<feature type="region of interest" description="Disordered" evidence="3">
    <location>
        <begin position="150"/>
        <end position="195"/>
    </location>
</feature>
<gene>
    <name evidence="4" type="ORF">A7C99_1158</name>
</gene>
<proteinExistence type="inferred from homology"/>